<dbReference type="SUPFAM" id="SSF143880">
    <property type="entry name" value="NE0471 N-terminal domain-like"/>
    <property type="match status" value="1"/>
</dbReference>
<evidence type="ECO:0000313" key="1">
    <source>
        <dbReference type="EMBL" id="ODN70521.1"/>
    </source>
</evidence>
<evidence type="ECO:0008006" key="3">
    <source>
        <dbReference type="Google" id="ProtNLM"/>
    </source>
</evidence>
<sequence length="84" mass="9792">MHGVLRLDFLDGYVGVVDLRPWIARGKIFTWLQDPEHFSDFTVDEFGHHVTWRTGDGHDIDFGADNLRRECERQAEIHRLMLAG</sequence>
<dbReference type="InterPro" id="IPR018841">
    <property type="entry name" value="DUF2442"/>
</dbReference>
<gene>
    <name evidence="1" type="ORF">A6302_02123</name>
</gene>
<dbReference type="InterPro" id="IPR036782">
    <property type="entry name" value="NE0471-like_N"/>
</dbReference>
<accession>A0A1E3H4S8</accession>
<dbReference type="AlphaFoldDB" id="A0A1E3H4S8"/>
<reference evidence="1 2" key="1">
    <citation type="submission" date="2016-07" db="EMBL/GenBank/DDBJ databases">
        <title>Draft Genome Sequence of Methylobrevis pamukkalensis PK2.</title>
        <authorList>
            <person name="Vasilenko O.V."/>
            <person name="Doronina N.V."/>
            <person name="Shmareva M.N."/>
            <person name="Tarlachkov S.V."/>
            <person name="Mustakhimov I."/>
            <person name="Trotsenko Y.A."/>
        </authorList>
    </citation>
    <scope>NUCLEOTIDE SEQUENCE [LARGE SCALE GENOMIC DNA]</scope>
    <source>
        <strain evidence="1 2">PK2</strain>
    </source>
</reference>
<name>A0A1E3H4S8_9HYPH</name>
<dbReference type="Pfam" id="PF10387">
    <property type="entry name" value="DUF2442"/>
    <property type="match status" value="1"/>
</dbReference>
<evidence type="ECO:0000313" key="2">
    <source>
        <dbReference type="Proteomes" id="UP000094622"/>
    </source>
</evidence>
<dbReference type="Gene3D" id="3.30.2020.10">
    <property type="entry name" value="NE0471-like N-terminal domain"/>
    <property type="match status" value="1"/>
</dbReference>
<protein>
    <recommendedName>
        <fullName evidence="3">DUF2442 domain-containing protein</fullName>
    </recommendedName>
</protein>
<keyword evidence="2" id="KW-1185">Reference proteome</keyword>
<dbReference type="EMBL" id="MCRJ01000047">
    <property type="protein sequence ID" value="ODN70521.1"/>
    <property type="molecule type" value="Genomic_DNA"/>
</dbReference>
<organism evidence="1 2">
    <name type="scientific">Methylobrevis pamukkalensis</name>
    <dbReference type="NCBI Taxonomy" id="1439726"/>
    <lineage>
        <taxon>Bacteria</taxon>
        <taxon>Pseudomonadati</taxon>
        <taxon>Pseudomonadota</taxon>
        <taxon>Alphaproteobacteria</taxon>
        <taxon>Hyphomicrobiales</taxon>
        <taxon>Pleomorphomonadaceae</taxon>
        <taxon>Methylobrevis</taxon>
    </lineage>
</organism>
<proteinExistence type="predicted"/>
<dbReference type="Proteomes" id="UP000094622">
    <property type="component" value="Unassembled WGS sequence"/>
</dbReference>
<comment type="caution">
    <text evidence="1">The sequence shown here is derived from an EMBL/GenBank/DDBJ whole genome shotgun (WGS) entry which is preliminary data.</text>
</comment>